<dbReference type="PANTHER" id="PTHR10972">
    <property type="entry name" value="OXYSTEROL-BINDING PROTEIN-RELATED"/>
    <property type="match status" value="1"/>
</dbReference>
<dbReference type="Pfam" id="PF01237">
    <property type="entry name" value="Oxysterol_BP"/>
    <property type="match status" value="1"/>
</dbReference>
<gene>
    <name evidence="3" type="ORF">CB0940_07684</name>
    <name evidence="4" type="ORF">RHO25_008290</name>
</gene>
<dbReference type="SUPFAM" id="SSF144000">
    <property type="entry name" value="Oxysterol-binding protein-like"/>
    <property type="match status" value="1"/>
</dbReference>
<dbReference type="OrthoDB" id="14833at2759"/>
<dbReference type="GO" id="GO:0016020">
    <property type="term" value="C:membrane"/>
    <property type="evidence" value="ECO:0007669"/>
    <property type="project" value="TreeGrafter"/>
</dbReference>
<evidence type="ECO:0000313" key="4">
    <source>
        <dbReference type="EMBL" id="WPB03649.1"/>
    </source>
</evidence>
<dbReference type="Proteomes" id="UP001302367">
    <property type="component" value="Chromosome 5"/>
</dbReference>
<organism evidence="3 5">
    <name type="scientific">Cercospora beticola</name>
    <name type="common">Sugarbeet leaf spot fungus</name>
    <dbReference type="NCBI Taxonomy" id="122368"/>
    <lineage>
        <taxon>Eukaryota</taxon>
        <taxon>Fungi</taxon>
        <taxon>Dikarya</taxon>
        <taxon>Ascomycota</taxon>
        <taxon>Pezizomycotina</taxon>
        <taxon>Dothideomycetes</taxon>
        <taxon>Dothideomycetidae</taxon>
        <taxon>Mycosphaerellales</taxon>
        <taxon>Mycosphaerellaceae</taxon>
        <taxon>Cercospora</taxon>
    </lineage>
</organism>
<accession>A0A2G5H7Y2</accession>
<keyword evidence="6" id="KW-1185">Reference proteome</keyword>
<dbReference type="PANTHER" id="PTHR10972:SF92">
    <property type="entry name" value="OXYSTEROL BINDING PROTEIN"/>
    <property type="match status" value="1"/>
</dbReference>
<dbReference type="GO" id="GO:0008142">
    <property type="term" value="F:oxysterol binding"/>
    <property type="evidence" value="ECO:0007669"/>
    <property type="project" value="TreeGrafter"/>
</dbReference>
<reference evidence="4 6" key="2">
    <citation type="submission" date="2023-09" db="EMBL/GenBank/DDBJ databases">
        <title>Complete-Gapless Cercospora beticola genome.</title>
        <authorList>
            <person name="Wyatt N.A."/>
            <person name="Spanner R.E."/>
            <person name="Bolton M.D."/>
        </authorList>
    </citation>
    <scope>NUCLEOTIDE SEQUENCE [LARGE SCALE GENOMIC DNA]</scope>
    <source>
        <strain evidence="4">Cb09-40</strain>
    </source>
</reference>
<comment type="similarity">
    <text evidence="1 2">Belongs to the OSBP family.</text>
</comment>
<dbReference type="GO" id="GO:0005829">
    <property type="term" value="C:cytosol"/>
    <property type="evidence" value="ECO:0007669"/>
    <property type="project" value="TreeGrafter"/>
</dbReference>
<dbReference type="EMBL" id="CP134188">
    <property type="protein sequence ID" value="WPB03649.1"/>
    <property type="molecule type" value="Genomic_DNA"/>
</dbReference>
<sequence>MADTSEQQSSLKQFLASIATIKGDLSTITAPPFVLANKSTTEFPRYWIEQPALFTAPAHEEDPAKRILAVLKWLLASLKSQQYAGRQPNEGVKKPLNAFLGEVFIGDCGPEDDETHLISEQVSHHPPVTACYLWNDKHGVRAEGYTRQDIRFTGTVNITQIGHAILHLDELNEDYLIPLPDVKVQGILTGSPYPELQGSHSIISSTGYRAIIDFSGKRLLGLGGEKNHVHAAVYAPEDKKHSNPIYVAEGNWSESFTIKDSSNTILETYNVSTAHSTPFRTLPLEKQDPWESRKAWQHVIEAIRTGNMQGVADAKSKLETAQRELRKKPETGEENWEALFFRKDAGNPVAEKLLTEVGEKLDTERTVGVWRFNAEAAKGLKRPWRGELTPYG</sequence>
<dbReference type="InterPro" id="IPR018494">
    <property type="entry name" value="Oxysterol-bd_CS"/>
</dbReference>
<dbReference type="Gene3D" id="3.30.70.3490">
    <property type="match status" value="1"/>
</dbReference>
<proteinExistence type="inferred from homology"/>
<name>A0A2G5H7Y2_CERBT</name>
<evidence type="ECO:0000313" key="3">
    <source>
        <dbReference type="EMBL" id="PIA88640.1"/>
    </source>
</evidence>
<evidence type="ECO:0000313" key="5">
    <source>
        <dbReference type="Proteomes" id="UP000230605"/>
    </source>
</evidence>
<evidence type="ECO:0000313" key="6">
    <source>
        <dbReference type="Proteomes" id="UP001302367"/>
    </source>
</evidence>
<protein>
    <submittedName>
        <fullName evidence="3">Protein kes1</fullName>
    </submittedName>
</protein>
<reference evidence="3 5" key="1">
    <citation type="submission" date="2015-10" db="EMBL/GenBank/DDBJ databases">
        <title>The cercosporin biosynthetic gene cluster was horizontally transferred to several fungal lineages and shown to be expanded in Cercospora beticola based on microsynteny with recipient genomes.</title>
        <authorList>
            <person name="De Jonge R."/>
            <person name="Ebert M.K."/>
            <person name="Suttle J.C."/>
            <person name="Jurick Ii W.M."/>
            <person name="Secor G.A."/>
            <person name="Thomma B.P."/>
            <person name="Van De Peer Y."/>
            <person name="Bolton M.D."/>
        </authorList>
    </citation>
    <scope>NUCLEOTIDE SEQUENCE [LARGE SCALE GENOMIC DNA]</scope>
    <source>
        <strain evidence="3 5">09-40</strain>
    </source>
</reference>
<dbReference type="InterPro" id="IPR000648">
    <property type="entry name" value="Oxysterol-bd"/>
</dbReference>
<dbReference type="EMBL" id="LKMD01000108">
    <property type="protein sequence ID" value="PIA88640.1"/>
    <property type="molecule type" value="Genomic_DNA"/>
</dbReference>
<evidence type="ECO:0000256" key="2">
    <source>
        <dbReference type="RuleBase" id="RU003844"/>
    </source>
</evidence>
<dbReference type="AlphaFoldDB" id="A0A2G5H7Y2"/>
<evidence type="ECO:0000256" key="1">
    <source>
        <dbReference type="ARBA" id="ARBA00008842"/>
    </source>
</evidence>
<dbReference type="PROSITE" id="PS01013">
    <property type="entry name" value="OSBP"/>
    <property type="match status" value="1"/>
</dbReference>
<dbReference type="Gene3D" id="1.10.287.2720">
    <property type="match status" value="1"/>
</dbReference>
<dbReference type="InterPro" id="IPR037239">
    <property type="entry name" value="OSBP_sf"/>
</dbReference>
<dbReference type="Gene3D" id="2.40.160.120">
    <property type="match status" value="1"/>
</dbReference>
<dbReference type="Proteomes" id="UP000230605">
    <property type="component" value="Chromosome 5"/>
</dbReference>